<evidence type="ECO:0000313" key="1">
    <source>
        <dbReference type="EMBL" id="UEL47874.1"/>
    </source>
</evidence>
<organism evidence="1 2">
    <name type="scientific">Terrisporobacter hibernicus</name>
    <dbReference type="NCBI Taxonomy" id="2813371"/>
    <lineage>
        <taxon>Bacteria</taxon>
        <taxon>Bacillati</taxon>
        <taxon>Bacillota</taxon>
        <taxon>Clostridia</taxon>
        <taxon>Peptostreptococcales</taxon>
        <taxon>Peptostreptococcaceae</taxon>
        <taxon>Terrisporobacter</taxon>
    </lineage>
</organism>
<dbReference type="RefSeq" id="WP_148557714.1">
    <property type="nucleotide sequence ID" value="NZ_CP081135.1"/>
</dbReference>
<dbReference type="KEGG" id="tem:JW646_00025"/>
<sequence length="111" mass="12275">MANTVVINGKVYTERTIDNIVVEGNTINGNLIPEEYSKEGELVTLDINIQSLQEQGAFKATTIESNESPESTDFSVSSISNESVGEVTKKETFKNKFIKAVIKFLSKFIHS</sequence>
<gene>
    <name evidence="1" type="ORF">JW646_00025</name>
</gene>
<evidence type="ECO:0000313" key="2">
    <source>
        <dbReference type="Proteomes" id="UP001198983"/>
    </source>
</evidence>
<proteinExistence type="predicted"/>
<dbReference type="Proteomes" id="UP001198983">
    <property type="component" value="Chromosome"/>
</dbReference>
<keyword evidence="2" id="KW-1185">Reference proteome</keyword>
<accession>A0AAX2ZEY9</accession>
<dbReference type="AlphaFoldDB" id="A0AAX2ZEY9"/>
<name>A0AAX2ZEY9_9FIRM</name>
<reference evidence="1 2" key="1">
    <citation type="journal article" date="2023" name="Int. J. Syst. Evol. Microbiol.">
        <title>Terrisporobacter hibernicus sp. nov., isolated from bovine faeces in Northern Ireland.</title>
        <authorList>
            <person name="Mitchell M."/>
            <person name="Nguyen S.V."/>
            <person name="Connor M."/>
            <person name="Fairley D.J."/>
            <person name="Donoghue O."/>
            <person name="Marshall H."/>
            <person name="Koolman L."/>
            <person name="McMullan G."/>
            <person name="Schaffer K.E."/>
            <person name="McGrath J.W."/>
            <person name="Fanning S."/>
        </authorList>
    </citation>
    <scope>NUCLEOTIDE SEQUENCE [LARGE SCALE GENOMIC DNA]</scope>
    <source>
        <strain evidence="1 2">MCA3</strain>
    </source>
</reference>
<protein>
    <submittedName>
        <fullName evidence="1">Uncharacterized protein</fullName>
    </submittedName>
</protein>
<dbReference type="EMBL" id="CP081135">
    <property type="protein sequence ID" value="UEL47874.1"/>
    <property type="molecule type" value="Genomic_DNA"/>
</dbReference>